<dbReference type="InterPro" id="IPR041490">
    <property type="entry name" value="KstR2_TetR_C"/>
</dbReference>
<proteinExistence type="predicted"/>
<feature type="region of interest" description="Disordered" evidence="6">
    <location>
        <begin position="1"/>
        <end position="20"/>
    </location>
</feature>
<evidence type="ECO:0000313" key="8">
    <source>
        <dbReference type="EMBL" id="KPG03378.1"/>
    </source>
</evidence>
<feature type="compositionally biased region" description="Basic and acidic residues" evidence="6">
    <location>
        <begin position="1"/>
        <end position="11"/>
    </location>
</feature>
<dbReference type="Pfam" id="PF17932">
    <property type="entry name" value="TetR_C_24"/>
    <property type="match status" value="1"/>
</dbReference>
<reference evidence="10 13" key="2">
    <citation type="submission" date="2016-01" db="EMBL/GenBank/DDBJ databases">
        <title>Mycobacterium immunogenum strain CD11_6 genome sequencing and assembly.</title>
        <authorList>
            <person name="Kaur G."/>
            <person name="Nair G.R."/>
            <person name="Mayilraj S."/>
        </authorList>
    </citation>
    <scope>NUCLEOTIDE SEQUENCE [LARGE SCALE GENOMIC DNA]</scope>
    <source>
        <strain evidence="10 13">CD11-6</strain>
    </source>
</reference>
<evidence type="ECO:0000256" key="3">
    <source>
        <dbReference type="ARBA" id="ARBA00023125"/>
    </source>
</evidence>
<keyword evidence="4" id="KW-0804">Transcription</keyword>
<dbReference type="InterPro" id="IPR036271">
    <property type="entry name" value="Tet_transcr_reg_TetR-rel_C_sf"/>
</dbReference>
<keyword evidence="3 5" id="KW-0238">DNA-binding</keyword>
<dbReference type="PANTHER" id="PTHR30055">
    <property type="entry name" value="HTH-TYPE TRANSCRIPTIONAL REGULATOR RUTR"/>
    <property type="match status" value="1"/>
</dbReference>
<dbReference type="SUPFAM" id="SSF46689">
    <property type="entry name" value="Homeodomain-like"/>
    <property type="match status" value="1"/>
</dbReference>
<dbReference type="PATRIC" id="fig|83262.10.peg.4980"/>
<accession>A0A0N1CDK1</accession>
<keyword evidence="1" id="KW-0678">Repressor</keyword>
<dbReference type="FunFam" id="1.10.10.60:FF:000289">
    <property type="entry name" value="TetR family transcriptional regulator"/>
    <property type="match status" value="1"/>
</dbReference>
<dbReference type="OrthoDB" id="9814200at2"/>
<dbReference type="EMBL" id="LJFS01000021">
    <property type="protein sequence ID" value="KPG32141.1"/>
    <property type="molecule type" value="Genomic_DNA"/>
</dbReference>
<evidence type="ECO:0000313" key="13">
    <source>
        <dbReference type="Proteomes" id="UP000186919"/>
    </source>
</evidence>
<evidence type="ECO:0000313" key="10">
    <source>
        <dbReference type="EMBL" id="OAT68510.1"/>
    </source>
</evidence>
<dbReference type="STRING" id="83262.BAB75_03610"/>
<dbReference type="PANTHER" id="PTHR30055:SF175">
    <property type="entry name" value="HTH-TYPE TRANSCRIPTIONAL REPRESSOR KSTR2"/>
    <property type="match status" value="1"/>
</dbReference>
<gene>
    <name evidence="8" type="ORF">AN908_26095</name>
    <name evidence="9" type="ORF">AN912_17155</name>
    <name evidence="10" type="ORF">AWB85_24440</name>
</gene>
<dbReference type="PROSITE" id="PS50977">
    <property type="entry name" value="HTH_TETR_2"/>
    <property type="match status" value="1"/>
</dbReference>
<comment type="caution">
    <text evidence="10">The sequence shown here is derived from an EMBL/GenBank/DDBJ whole genome shotgun (WGS) entry which is preliminary data.</text>
</comment>
<feature type="DNA-binding region" description="H-T-H motif" evidence="5">
    <location>
        <begin position="44"/>
        <end position="63"/>
    </location>
</feature>
<reference evidence="11 12" key="1">
    <citation type="submission" date="2015-09" db="EMBL/GenBank/DDBJ databases">
        <title>Genome Sequences of Mycobacterium immunogenum Isolates, Recuperated from a Chloraminated Drinking Water Distribution System Simulator Subjected to Episodes of Nitrification.</title>
        <authorList>
            <person name="Gomez-Alvarez V."/>
            <person name="Revetta R.P."/>
        </authorList>
    </citation>
    <scope>NUCLEOTIDE SEQUENCE [LARGE SCALE GENOMIC DNA]</scope>
    <source>
        <strain evidence="8 11">H008</strain>
        <strain evidence="9 12">H076</strain>
    </source>
</reference>
<dbReference type="InterPro" id="IPR009057">
    <property type="entry name" value="Homeodomain-like_sf"/>
</dbReference>
<feature type="domain" description="HTH tetR-type" evidence="7">
    <location>
        <begin position="21"/>
        <end position="81"/>
    </location>
</feature>
<dbReference type="Proteomes" id="UP000037962">
    <property type="component" value="Unassembled WGS sequence"/>
</dbReference>
<evidence type="ECO:0000259" key="7">
    <source>
        <dbReference type="PROSITE" id="PS50977"/>
    </source>
</evidence>
<dbReference type="AlphaFoldDB" id="A0A0N1CDK1"/>
<protein>
    <submittedName>
        <fullName evidence="10">TetR family transcriptional regulator</fullName>
    </submittedName>
</protein>
<sequence length="218" mass="24547">MDKVTEVRQPDALRAGGASQPSRRDELLSLAAEMFAERGLRATTVRDIADAAGILSGSLYHHFDSKEAIVDELLRDLLDGLFTRYREIAAAELNPLERLKGFFMATFEAIETKHAQVAIYQSEAPRLLSQERFAYLNELNTEQRELWLDVLRDGIAQGQFRPDLDVTLVYRFIRDATWVSVRWFRPGGSRTAQEVAEQYLSIVLGGITVGLSSNSPEK</sequence>
<dbReference type="Proteomes" id="UP000037843">
    <property type="component" value="Unassembled WGS sequence"/>
</dbReference>
<dbReference type="Pfam" id="PF00440">
    <property type="entry name" value="TetR_N"/>
    <property type="match status" value="1"/>
</dbReference>
<dbReference type="GO" id="GO:0003700">
    <property type="term" value="F:DNA-binding transcription factor activity"/>
    <property type="evidence" value="ECO:0007669"/>
    <property type="project" value="TreeGrafter"/>
</dbReference>
<name>A0A0N1CDK1_9MYCO</name>
<dbReference type="Gene3D" id="1.10.357.10">
    <property type="entry name" value="Tetracycline Repressor, domain 2"/>
    <property type="match status" value="1"/>
</dbReference>
<evidence type="ECO:0000313" key="9">
    <source>
        <dbReference type="EMBL" id="KPG32141.1"/>
    </source>
</evidence>
<dbReference type="EMBL" id="LJFO01000021">
    <property type="protein sequence ID" value="KPG03378.1"/>
    <property type="molecule type" value="Genomic_DNA"/>
</dbReference>
<dbReference type="InterPro" id="IPR050109">
    <property type="entry name" value="HTH-type_TetR-like_transc_reg"/>
</dbReference>
<dbReference type="KEGG" id="miz:BAB75_03610"/>
<evidence type="ECO:0000256" key="2">
    <source>
        <dbReference type="ARBA" id="ARBA00023015"/>
    </source>
</evidence>
<dbReference type="Proteomes" id="UP000186919">
    <property type="component" value="Unassembled WGS sequence"/>
</dbReference>
<evidence type="ECO:0000313" key="12">
    <source>
        <dbReference type="Proteomes" id="UP000037962"/>
    </source>
</evidence>
<dbReference type="GO" id="GO:0000976">
    <property type="term" value="F:transcription cis-regulatory region binding"/>
    <property type="evidence" value="ECO:0007669"/>
    <property type="project" value="TreeGrafter"/>
</dbReference>
<evidence type="ECO:0000256" key="5">
    <source>
        <dbReference type="PROSITE-ProRule" id="PRU00335"/>
    </source>
</evidence>
<evidence type="ECO:0000313" key="11">
    <source>
        <dbReference type="Proteomes" id="UP000037843"/>
    </source>
</evidence>
<dbReference type="EMBL" id="LQYE01000014">
    <property type="protein sequence ID" value="OAT68510.1"/>
    <property type="molecule type" value="Genomic_DNA"/>
</dbReference>
<evidence type="ECO:0000256" key="4">
    <source>
        <dbReference type="ARBA" id="ARBA00023163"/>
    </source>
</evidence>
<organism evidence="10 13">
    <name type="scientific">Mycobacteroides immunogenum</name>
    <dbReference type="NCBI Taxonomy" id="83262"/>
    <lineage>
        <taxon>Bacteria</taxon>
        <taxon>Bacillati</taxon>
        <taxon>Actinomycetota</taxon>
        <taxon>Actinomycetes</taxon>
        <taxon>Mycobacteriales</taxon>
        <taxon>Mycobacteriaceae</taxon>
        <taxon>Mycobacteroides</taxon>
    </lineage>
</organism>
<keyword evidence="2" id="KW-0805">Transcription regulation</keyword>
<dbReference type="SUPFAM" id="SSF48498">
    <property type="entry name" value="Tetracyclin repressor-like, C-terminal domain"/>
    <property type="match status" value="1"/>
</dbReference>
<keyword evidence="12" id="KW-1185">Reference proteome</keyword>
<dbReference type="Gene3D" id="1.10.10.60">
    <property type="entry name" value="Homeodomain-like"/>
    <property type="match status" value="1"/>
</dbReference>
<evidence type="ECO:0000256" key="1">
    <source>
        <dbReference type="ARBA" id="ARBA00022491"/>
    </source>
</evidence>
<dbReference type="PRINTS" id="PR00455">
    <property type="entry name" value="HTHTETR"/>
</dbReference>
<dbReference type="InterPro" id="IPR001647">
    <property type="entry name" value="HTH_TetR"/>
</dbReference>
<evidence type="ECO:0000256" key="6">
    <source>
        <dbReference type="SAM" id="MobiDB-lite"/>
    </source>
</evidence>